<evidence type="ECO:0000259" key="2">
    <source>
        <dbReference type="PROSITE" id="PS50089"/>
    </source>
</evidence>
<dbReference type="GO" id="GO:0061630">
    <property type="term" value="F:ubiquitin protein ligase activity"/>
    <property type="evidence" value="ECO:0007669"/>
    <property type="project" value="TreeGrafter"/>
</dbReference>
<protein>
    <recommendedName>
        <fullName evidence="2">RING-type domain-containing protein</fullName>
    </recommendedName>
</protein>
<dbReference type="PANTHER" id="PTHR45943">
    <property type="entry name" value="E3 UBIQUITIN-PROTEIN LIGASE MYCBP2"/>
    <property type="match status" value="1"/>
</dbReference>
<comment type="caution">
    <text evidence="3">The sequence shown here is derived from an EMBL/GenBank/DDBJ whole genome shotgun (WGS) entry which is preliminary data.</text>
</comment>
<dbReference type="InterPro" id="IPR013083">
    <property type="entry name" value="Znf_RING/FYVE/PHD"/>
</dbReference>
<accession>A0A388LR61</accession>
<dbReference type="GO" id="GO:0005634">
    <property type="term" value="C:nucleus"/>
    <property type="evidence" value="ECO:0007669"/>
    <property type="project" value="TreeGrafter"/>
</dbReference>
<dbReference type="PANTHER" id="PTHR45943:SF2">
    <property type="entry name" value="RING-TYPE DOMAIN-CONTAINING PROTEIN"/>
    <property type="match status" value="1"/>
</dbReference>
<gene>
    <name evidence="3" type="ORF">CBR_g39123</name>
</gene>
<dbReference type="OMA" id="TWLEFQP"/>
<dbReference type="SUPFAM" id="SSF57850">
    <property type="entry name" value="RING/U-box"/>
    <property type="match status" value="1"/>
</dbReference>
<name>A0A388LR61_CHABU</name>
<reference evidence="3 4" key="1">
    <citation type="journal article" date="2018" name="Cell">
        <title>The Chara Genome: Secondary Complexity and Implications for Plant Terrestrialization.</title>
        <authorList>
            <person name="Nishiyama T."/>
            <person name="Sakayama H."/>
            <person name="Vries J.D."/>
            <person name="Buschmann H."/>
            <person name="Saint-Marcoux D."/>
            <person name="Ullrich K.K."/>
            <person name="Haas F.B."/>
            <person name="Vanderstraeten L."/>
            <person name="Becker D."/>
            <person name="Lang D."/>
            <person name="Vosolsobe S."/>
            <person name="Rombauts S."/>
            <person name="Wilhelmsson P.K.I."/>
            <person name="Janitza P."/>
            <person name="Kern R."/>
            <person name="Heyl A."/>
            <person name="Rumpler F."/>
            <person name="Villalobos L.I.A.C."/>
            <person name="Clay J.M."/>
            <person name="Skokan R."/>
            <person name="Toyoda A."/>
            <person name="Suzuki Y."/>
            <person name="Kagoshima H."/>
            <person name="Schijlen E."/>
            <person name="Tajeshwar N."/>
            <person name="Catarino B."/>
            <person name="Hetherington A.J."/>
            <person name="Saltykova A."/>
            <person name="Bonnot C."/>
            <person name="Breuninger H."/>
            <person name="Symeonidi A."/>
            <person name="Radhakrishnan G.V."/>
            <person name="Van Nieuwerburgh F."/>
            <person name="Deforce D."/>
            <person name="Chang C."/>
            <person name="Karol K.G."/>
            <person name="Hedrich R."/>
            <person name="Ulvskov P."/>
            <person name="Glockner G."/>
            <person name="Delwiche C.F."/>
            <person name="Petrasek J."/>
            <person name="Van de Peer Y."/>
            <person name="Friml J."/>
            <person name="Beilby M."/>
            <person name="Dolan L."/>
            <person name="Kohara Y."/>
            <person name="Sugano S."/>
            <person name="Fujiyama A."/>
            <person name="Delaux P.-M."/>
            <person name="Quint M."/>
            <person name="TheiBen G."/>
            <person name="Hagemann M."/>
            <person name="Harholt J."/>
            <person name="Dunand C."/>
            <person name="Zachgo S."/>
            <person name="Langdale J."/>
            <person name="Maumus F."/>
            <person name="Straeten D.V.D."/>
            <person name="Gould S.B."/>
            <person name="Rensing S.A."/>
        </authorList>
    </citation>
    <scope>NUCLEOTIDE SEQUENCE [LARGE SCALE GENOMIC DNA]</scope>
    <source>
        <strain evidence="3 4">S276</strain>
    </source>
</reference>
<keyword evidence="4" id="KW-1185">Reference proteome</keyword>
<evidence type="ECO:0000313" key="3">
    <source>
        <dbReference type="EMBL" id="GBG84745.1"/>
    </source>
</evidence>
<keyword evidence="1" id="KW-0479">Metal-binding</keyword>
<dbReference type="GO" id="GO:0008270">
    <property type="term" value="F:zinc ion binding"/>
    <property type="evidence" value="ECO:0007669"/>
    <property type="project" value="UniProtKB-KW"/>
</dbReference>
<dbReference type="AlphaFoldDB" id="A0A388LR61"/>
<dbReference type="EMBL" id="BFEA01000489">
    <property type="protein sequence ID" value="GBG84745.1"/>
    <property type="molecule type" value="Genomic_DNA"/>
</dbReference>
<organism evidence="3 4">
    <name type="scientific">Chara braunii</name>
    <name type="common">Braun's stonewort</name>
    <dbReference type="NCBI Taxonomy" id="69332"/>
    <lineage>
        <taxon>Eukaryota</taxon>
        <taxon>Viridiplantae</taxon>
        <taxon>Streptophyta</taxon>
        <taxon>Charophyceae</taxon>
        <taxon>Charales</taxon>
        <taxon>Characeae</taxon>
        <taxon>Chara</taxon>
    </lineage>
</organism>
<proteinExistence type="predicted"/>
<feature type="domain" description="RING-type" evidence="2">
    <location>
        <begin position="326"/>
        <end position="377"/>
    </location>
</feature>
<keyword evidence="1" id="KW-0862">Zinc</keyword>
<dbReference type="Gramene" id="GBG84745">
    <property type="protein sequence ID" value="GBG84745"/>
    <property type="gene ID" value="CBR_g39123"/>
</dbReference>
<dbReference type="STRING" id="69332.A0A388LR61"/>
<evidence type="ECO:0000313" key="4">
    <source>
        <dbReference type="Proteomes" id="UP000265515"/>
    </source>
</evidence>
<evidence type="ECO:0000256" key="1">
    <source>
        <dbReference type="PROSITE-ProRule" id="PRU00175"/>
    </source>
</evidence>
<sequence>MARCDCALCQDCVIIGVRAFLERELREWEPRIAQWKEDRKNSAALDLPRGGGRGVSCPLPLPTPGDPVPCPNRFSRSRCPGIVPLGDCQQLAPDLTTRWCEAANIIFFARSSFLRCPHPTCHMVIERIAPSKEPAGGGGGAGSAAAALCDSLREVDLSGRPLSDAALQDRAENRYRCPMCGINFCAKCLAVPYHLGQTCAERNAPRCYYCEDKLPAGWRETCEQSWKKDKKSLRRMKEAALRLQLDVGWCRSVEEHEEVLQLFSTVCDEEDCRSRLQAACTKKLPCGHRCGGVRGGSYCLPCLKDGCGGEERAAGGQVLPSADDFCAICMVEPLDKAPCLLLGCKHVVHKHCAEGKLRAGYPGPAISTKYLECPMCSREMSHSLLKTLIEEPLKLKAEITQKALKRLELERRGNAIGALEPGGEYEGRPEAYALHTYQFFMCFNCKKPYFGGERRCAAPVEEENGDDGGAENAAAGDYNLAELICGGCASMASGAEECKRGHGKEYIQFKCRYCCSIATFYCMGTTHFCDVCHSRRPDIHKGRIAPPCPGPSTCPLGIPHHPQGVECYLGCALCRYNEP</sequence>
<keyword evidence="1" id="KW-0863">Zinc-finger</keyword>
<dbReference type="GO" id="GO:0005886">
    <property type="term" value="C:plasma membrane"/>
    <property type="evidence" value="ECO:0007669"/>
    <property type="project" value="TreeGrafter"/>
</dbReference>
<dbReference type="InterPro" id="IPR001841">
    <property type="entry name" value="Znf_RING"/>
</dbReference>
<dbReference type="PROSITE" id="PS50089">
    <property type="entry name" value="ZF_RING_2"/>
    <property type="match status" value="1"/>
</dbReference>
<dbReference type="OrthoDB" id="6050183at2759"/>
<dbReference type="Gene3D" id="3.30.40.10">
    <property type="entry name" value="Zinc/RING finger domain, C3HC4 (zinc finger)"/>
    <property type="match status" value="1"/>
</dbReference>
<dbReference type="SMART" id="SM00184">
    <property type="entry name" value="RING"/>
    <property type="match status" value="1"/>
</dbReference>
<dbReference type="Proteomes" id="UP000265515">
    <property type="component" value="Unassembled WGS sequence"/>
</dbReference>